<comment type="caution">
    <text evidence="2">The sequence shown here is derived from an EMBL/GenBank/DDBJ whole genome shotgun (WGS) entry which is preliminary data.</text>
</comment>
<accession>A0ABS1W2A5</accession>
<proteinExistence type="predicted"/>
<dbReference type="PANTHER" id="PTHR35525:SF3">
    <property type="entry name" value="BLL6575 PROTEIN"/>
    <property type="match status" value="1"/>
</dbReference>
<dbReference type="InterPro" id="IPR010852">
    <property type="entry name" value="ABATE"/>
</dbReference>
<keyword evidence="3" id="KW-1185">Reference proteome</keyword>
<dbReference type="InterPro" id="IPR021005">
    <property type="entry name" value="Znf_CGNR"/>
</dbReference>
<dbReference type="InterPro" id="IPR023286">
    <property type="entry name" value="ABATE_dom_sf"/>
</dbReference>
<dbReference type="Pfam" id="PF11706">
    <property type="entry name" value="zf-CGNR"/>
    <property type="match status" value="1"/>
</dbReference>
<dbReference type="SUPFAM" id="SSF160904">
    <property type="entry name" value="Jann2411-like"/>
    <property type="match status" value="1"/>
</dbReference>
<dbReference type="Proteomes" id="UP000598996">
    <property type="component" value="Unassembled WGS sequence"/>
</dbReference>
<gene>
    <name evidence="2" type="ORF">JKJ07_41820</name>
</gene>
<dbReference type="EMBL" id="JAENHO010000016">
    <property type="protein sequence ID" value="MBL7260844.1"/>
    <property type="molecule type" value="Genomic_DNA"/>
</dbReference>
<dbReference type="Gene3D" id="1.10.3300.10">
    <property type="entry name" value="Jann2411-like domain"/>
    <property type="match status" value="1"/>
</dbReference>
<organism evidence="2 3">
    <name type="scientific">Paractinoplanes lichenicola</name>
    <dbReference type="NCBI Taxonomy" id="2802976"/>
    <lineage>
        <taxon>Bacteria</taxon>
        <taxon>Bacillati</taxon>
        <taxon>Actinomycetota</taxon>
        <taxon>Actinomycetes</taxon>
        <taxon>Micromonosporales</taxon>
        <taxon>Micromonosporaceae</taxon>
        <taxon>Paractinoplanes</taxon>
    </lineage>
</organism>
<evidence type="ECO:0000259" key="1">
    <source>
        <dbReference type="Pfam" id="PF11706"/>
    </source>
</evidence>
<dbReference type="RefSeq" id="WP_202997577.1">
    <property type="nucleotide sequence ID" value="NZ_JAENHO010000016.1"/>
</dbReference>
<protein>
    <submittedName>
        <fullName evidence="2">CGNR zinc finger domain-containing protein</fullName>
    </submittedName>
</protein>
<evidence type="ECO:0000313" key="2">
    <source>
        <dbReference type="EMBL" id="MBL7260844.1"/>
    </source>
</evidence>
<evidence type="ECO:0000313" key="3">
    <source>
        <dbReference type="Proteomes" id="UP000598996"/>
    </source>
</evidence>
<name>A0ABS1W2A5_9ACTN</name>
<feature type="domain" description="Zinc finger CGNR" evidence="1">
    <location>
        <begin position="135"/>
        <end position="178"/>
    </location>
</feature>
<sequence>MSTQADPRPLTGEPLPLDLVNTRWSDDDGAYDLLERPDGLAIWLTSAGLAGEVPETPETLNALVATREALFAMLQPTADEQTRELLNETLRHGQIRRVLGTDGPESVIETDSPGWLAAWRAAEHYLRLLEENPARIRKCANPECPLRFYDVSKAGARRWCSMATCGNRAKYRSHYARQHNR</sequence>
<dbReference type="PANTHER" id="PTHR35525">
    <property type="entry name" value="BLL6575 PROTEIN"/>
    <property type="match status" value="1"/>
</dbReference>
<dbReference type="Pfam" id="PF07336">
    <property type="entry name" value="ABATE"/>
    <property type="match status" value="1"/>
</dbReference>
<reference evidence="2 3" key="1">
    <citation type="submission" date="2021-01" db="EMBL/GenBank/DDBJ databases">
        <title>Actinoplanes sp. nov. LDG1-01 isolated from lichen.</title>
        <authorList>
            <person name="Saeng-In P."/>
            <person name="Phongsopitanun W."/>
            <person name="Kanchanasin P."/>
            <person name="Yuki M."/>
            <person name="Kudo T."/>
            <person name="Ohkuma M."/>
            <person name="Tanasupawat S."/>
        </authorList>
    </citation>
    <scope>NUCLEOTIDE SEQUENCE [LARGE SCALE GENOMIC DNA]</scope>
    <source>
        <strain evidence="2 3">LDG1-01</strain>
    </source>
</reference>